<dbReference type="SUPFAM" id="SSF50965">
    <property type="entry name" value="Galactose oxidase, central domain"/>
    <property type="match status" value="1"/>
</dbReference>
<sequence>MGNQTTTQNSPQRESKQSQQLSKHFQTLKELPIPLFQAQCVLHKHELLICGGYQQRSCYSYHTLKNEYKFICEYPSHVELCGHCIVQLVNNNNKGSNQITLLSFGSDYYGENKHTLVMKYLSVWSDANNENEMNNSKELNELNKLNNYNQWIPLTDNNNHPIIIGGDNDKYEGVRALIGGINNHLLFLTYLENNISVFDLNTFQFIKHDILPTENLIWYHCFVSNSENGQGQEMMKTNKQNYQMLLFCFKAGLSIEYDEDNNIFQFHQLPVCDDIAPFYRYAHVYINDIILFFGGSKFNIVSKLVHKYSIRENKWITFEDTLPNPLKDCVAILSDEDSLIHIIGGRDNKKAILSTLMKTNVRVWDHSQLVIFYFFILMKHK</sequence>
<evidence type="ECO:0000313" key="2">
    <source>
        <dbReference type="EMBL" id="ETO08011.1"/>
    </source>
</evidence>
<accession>X6M301</accession>
<evidence type="ECO:0000313" key="3">
    <source>
        <dbReference type="Proteomes" id="UP000023152"/>
    </source>
</evidence>
<keyword evidence="3" id="KW-1185">Reference proteome</keyword>
<dbReference type="Gene3D" id="2.120.10.80">
    <property type="entry name" value="Kelch-type beta propeller"/>
    <property type="match status" value="2"/>
</dbReference>
<proteinExistence type="predicted"/>
<dbReference type="AlphaFoldDB" id="X6M301"/>
<dbReference type="InterPro" id="IPR015915">
    <property type="entry name" value="Kelch-typ_b-propeller"/>
</dbReference>
<dbReference type="EMBL" id="ASPP01025442">
    <property type="protein sequence ID" value="ETO08011.1"/>
    <property type="molecule type" value="Genomic_DNA"/>
</dbReference>
<name>X6M301_RETFI</name>
<reference evidence="2 3" key="1">
    <citation type="journal article" date="2013" name="Curr. Biol.">
        <title>The Genome of the Foraminiferan Reticulomyxa filosa.</title>
        <authorList>
            <person name="Glockner G."/>
            <person name="Hulsmann N."/>
            <person name="Schleicher M."/>
            <person name="Noegel A.A."/>
            <person name="Eichinger L."/>
            <person name="Gallinger C."/>
            <person name="Pawlowski J."/>
            <person name="Sierra R."/>
            <person name="Euteneuer U."/>
            <person name="Pillet L."/>
            <person name="Moustafa A."/>
            <person name="Platzer M."/>
            <person name="Groth M."/>
            <person name="Szafranski K."/>
            <person name="Schliwa M."/>
        </authorList>
    </citation>
    <scope>NUCLEOTIDE SEQUENCE [LARGE SCALE GENOMIC DNA]</scope>
</reference>
<dbReference type="Proteomes" id="UP000023152">
    <property type="component" value="Unassembled WGS sequence"/>
</dbReference>
<evidence type="ECO:0000256" key="1">
    <source>
        <dbReference type="SAM" id="MobiDB-lite"/>
    </source>
</evidence>
<protein>
    <recommendedName>
        <fullName evidence="4">Kelch motif family protein</fullName>
    </recommendedName>
</protein>
<dbReference type="InterPro" id="IPR011043">
    <property type="entry name" value="Gal_Oxase/kelch_b-propeller"/>
</dbReference>
<gene>
    <name evidence="2" type="ORF">RFI_29377</name>
</gene>
<organism evidence="2 3">
    <name type="scientific">Reticulomyxa filosa</name>
    <dbReference type="NCBI Taxonomy" id="46433"/>
    <lineage>
        <taxon>Eukaryota</taxon>
        <taxon>Sar</taxon>
        <taxon>Rhizaria</taxon>
        <taxon>Retaria</taxon>
        <taxon>Foraminifera</taxon>
        <taxon>Monothalamids</taxon>
        <taxon>Reticulomyxidae</taxon>
        <taxon>Reticulomyxa</taxon>
    </lineage>
</organism>
<comment type="caution">
    <text evidence="2">The sequence shown here is derived from an EMBL/GenBank/DDBJ whole genome shotgun (WGS) entry which is preliminary data.</text>
</comment>
<feature type="region of interest" description="Disordered" evidence="1">
    <location>
        <begin position="1"/>
        <end position="21"/>
    </location>
</feature>
<evidence type="ECO:0008006" key="4">
    <source>
        <dbReference type="Google" id="ProtNLM"/>
    </source>
</evidence>